<reference evidence="2" key="1">
    <citation type="journal article" date="2022" name="Int. J. Mol. Sci.">
        <title>Draft Genome of Tanacetum Coccineum: Genomic Comparison of Closely Related Tanacetum-Family Plants.</title>
        <authorList>
            <person name="Yamashiro T."/>
            <person name="Shiraishi A."/>
            <person name="Nakayama K."/>
            <person name="Satake H."/>
        </authorList>
    </citation>
    <scope>NUCLEOTIDE SEQUENCE</scope>
</reference>
<evidence type="ECO:0000256" key="1">
    <source>
        <dbReference type="SAM" id="MobiDB-lite"/>
    </source>
</evidence>
<comment type="caution">
    <text evidence="2">The sequence shown here is derived from an EMBL/GenBank/DDBJ whole genome shotgun (WGS) entry which is preliminary data.</text>
</comment>
<protein>
    <submittedName>
        <fullName evidence="2">Uncharacterized protein</fullName>
    </submittedName>
</protein>
<proteinExistence type="predicted"/>
<organism evidence="2 3">
    <name type="scientific">Tanacetum coccineum</name>
    <dbReference type="NCBI Taxonomy" id="301880"/>
    <lineage>
        <taxon>Eukaryota</taxon>
        <taxon>Viridiplantae</taxon>
        <taxon>Streptophyta</taxon>
        <taxon>Embryophyta</taxon>
        <taxon>Tracheophyta</taxon>
        <taxon>Spermatophyta</taxon>
        <taxon>Magnoliopsida</taxon>
        <taxon>eudicotyledons</taxon>
        <taxon>Gunneridae</taxon>
        <taxon>Pentapetalae</taxon>
        <taxon>asterids</taxon>
        <taxon>campanulids</taxon>
        <taxon>Asterales</taxon>
        <taxon>Asteraceae</taxon>
        <taxon>Asteroideae</taxon>
        <taxon>Anthemideae</taxon>
        <taxon>Anthemidinae</taxon>
        <taxon>Tanacetum</taxon>
    </lineage>
</organism>
<evidence type="ECO:0000313" key="3">
    <source>
        <dbReference type="Proteomes" id="UP001151760"/>
    </source>
</evidence>
<feature type="region of interest" description="Disordered" evidence="1">
    <location>
        <begin position="21"/>
        <end position="126"/>
    </location>
</feature>
<dbReference type="EMBL" id="BQNB010018360">
    <property type="protein sequence ID" value="GJT73539.1"/>
    <property type="molecule type" value="Genomic_DNA"/>
</dbReference>
<feature type="compositionally biased region" description="Pro residues" evidence="1">
    <location>
        <begin position="115"/>
        <end position="125"/>
    </location>
</feature>
<feature type="compositionally biased region" description="Basic and acidic residues" evidence="1">
    <location>
        <begin position="170"/>
        <end position="179"/>
    </location>
</feature>
<sequence length="319" mass="35574">MSSSTVTYTLVYSDSEPWRFQWVSDDEQEAPEEAPQSPRQAPPYPDYVPGPEHPPSPDYVLGPEEPEQAPLSPDYVPEPDPITGLDDDDDDEEEEEEEHLALADSTTLHTVDHIPSPPLPLPSPPTYTTSTYAEAPLGYKAAGIRLRAASPPTHHPSEIPSPPLLLPSTTHRDDLPKADMPLRKRARFTAPTGRFEVGESSSAVAARQTRHTLAHRVDYGFIDTVEARVHASKSRAITAVGVVNKRVTDLVTTQRQETHELQVHCEDAQDDRALLRAQVSLLTRERRYFHSMASFYEREAVIARQAWAHSKSRSHAMEA</sequence>
<reference evidence="2" key="2">
    <citation type="submission" date="2022-01" db="EMBL/GenBank/DDBJ databases">
        <authorList>
            <person name="Yamashiro T."/>
            <person name="Shiraishi A."/>
            <person name="Satake H."/>
            <person name="Nakayama K."/>
        </authorList>
    </citation>
    <scope>NUCLEOTIDE SEQUENCE</scope>
</reference>
<keyword evidence="3" id="KW-1185">Reference proteome</keyword>
<feature type="compositionally biased region" description="Acidic residues" evidence="1">
    <location>
        <begin position="85"/>
        <end position="98"/>
    </location>
</feature>
<evidence type="ECO:0000313" key="2">
    <source>
        <dbReference type="EMBL" id="GJT73539.1"/>
    </source>
</evidence>
<feature type="region of interest" description="Disordered" evidence="1">
    <location>
        <begin position="149"/>
        <end position="179"/>
    </location>
</feature>
<name>A0ABQ5GD52_9ASTR</name>
<gene>
    <name evidence="2" type="ORF">Tco_1032825</name>
</gene>
<dbReference type="Proteomes" id="UP001151760">
    <property type="component" value="Unassembled WGS sequence"/>
</dbReference>
<dbReference type="PRINTS" id="PR01217">
    <property type="entry name" value="PRICHEXTENSN"/>
</dbReference>
<feature type="compositionally biased region" description="Pro residues" evidence="1">
    <location>
        <begin position="40"/>
        <end position="57"/>
    </location>
</feature>
<accession>A0ABQ5GD52</accession>